<sequence length="170" mass="18755">MEYDLGDLAQRLGRYMAEQCTDGMPGHFRDDLLAAFPDEEVVTVRSALAELNGAGLVTLDPLIGPKLPSVHTTHALFVAADAAITGHDPIEDSVVLARLLIDDPELGHVPGLEEVAGWPRRRFNPALGLLMPLFRKGRYREVYQPDYPTLGLIVGDDEMVALRRYARDHA</sequence>
<evidence type="ECO:0000313" key="1">
    <source>
        <dbReference type="EMBL" id="USA60102.1"/>
    </source>
</evidence>
<evidence type="ECO:0000313" key="2">
    <source>
        <dbReference type="Proteomes" id="UP001056619"/>
    </source>
</evidence>
<accession>A0ABY4U1X1</accession>
<reference evidence="1 2" key="1">
    <citation type="submission" date="2022-06" db="EMBL/GenBank/DDBJ databases">
        <authorList>
            <person name="Liu G."/>
        </authorList>
    </citation>
    <scope>NUCLEOTIDE SEQUENCE [LARGE SCALE GENOMIC DNA]</scope>
    <source>
        <strain evidence="1 2">E4</strain>
    </source>
</reference>
<name>A0ABY4U1X1_9SPHN</name>
<organism evidence="1 2">
    <name type="scientific">Qipengyuania citrea</name>
    <dbReference type="NCBI Taxonomy" id="225971"/>
    <lineage>
        <taxon>Bacteria</taxon>
        <taxon>Pseudomonadati</taxon>
        <taxon>Pseudomonadota</taxon>
        <taxon>Alphaproteobacteria</taxon>
        <taxon>Sphingomonadales</taxon>
        <taxon>Erythrobacteraceae</taxon>
        <taxon>Qipengyuania</taxon>
    </lineage>
</organism>
<dbReference type="EMBL" id="CP098494">
    <property type="protein sequence ID" value="USA60102.1"/>
    <property type="molecule type" value="Genomic_DNA"/>
</dbReference>
<proteinExistence type="predicted"/>
<gene>
    <name evidence="1" type="ORF">NCF85_08180</name>
</gene>
<dbReference type="RefSeq" id="WP_225081221.1">
    <property type="nucleotide sequence ID" value="NZ_CP098494.1"/>
</dbReference>
<keyword evidence="2" id="KW-1185">Reference proteome</keyword>
<protein>
    <submittedName>
        <fullName evidence="1">Uncharacterized protein</fullName>
    </submittedName>
</protein>
<dbReference type="Proteomes" id="UP001056619">
    <property type="component" value="Chromosome"/>
</dbReference>